<evidence type="ECO:0000313" key="2">
    <source>
        <dbReference type="Proteomes" id="UP000627292"/>
    </source>
</evidence>
<proteinExistence type="predicted"/>
<protein>
    <recommendedName>
        <fullName evidence="3">DUF4843 domain-containing protein</fullName>
    </recommendedName>
</protein>
<keyword evidence="2" id="KW-1185">Reference proteome</keyword>
<dbReference type="EMBL" id="BMIB01000003">
    <property type="protein sequence ID" value="GGH74318.1"/>
    <property type="molecule type" value="Genomic_DNA"/>
</dbReference>
<evidence type="ECO:0000313" key="1">
    <source>
        <dbReference type="EMBL" id="GGH74318.1"/>
    </source>
</evidence>
<dbReference type="AlphaFoldDB" id="A0A917MXA3"/>
<comment type="caution">
    <text evidence="1">The sequence shown here is derived from an EMBL/GenBank/DDBJ whole genome shotgun (WGS) entry which is preliminary data.</text>
</comment>
<dbReference type="Proteomes" id="UP000627292">
    <property type="component" value="Unassembled WGS sequence"/>
</dbReference>
<dbReference type="InterPro" id="IPR032299">
    <property type="entry name" value="DUF4843"/>
</dbReference>
<sequence length="217" mass="23755">MLLPGCKKDDFYMYSSQPAIYFYSGVGVNMPDSAAYNFILLPVTQTADTVYLPVRVQGFSNTADRTISYTVADSSTAVAGTHYTIGKAVLHAGRYVDSIPVYLKRTADMANNTLKLYVQLKPSADLEQGYSNHLVYKLTVTDRVVPPSWTYTLSSTFGAYSHVKFRFIVSVLQVTSFTGLLPSQAAAMATKCKLALVEYEAANGPLIDENGARVVFP</sequence>
<organism evidence="1 2">
    <name type="scientific">Filimonas zeae</name>
    <dbReference type="NCBI Taxonomy" id="1737353"/>
    <lineage>
        <taxon>Bacteria</taxon>
        <taxon>Pseudomonadati</taxon>
        <taxon>Bacteroidota</taxon>
        <taxon>Chitinophagia</taxon>
        <taxon>Chitinophagales</taxon>
        <taxon>Chitinophagaceae</taxon>
        <taxon>Filimonas</taxon>
    </lineage>
</organism>
<name>A0A917MXA3_9BACT</name>
<gene>
    <name evidence="1" type="ORF">GCM10011379_36810</name>
</gene>
<dbReference type="Pfam" id="PF16132">
    <property type="entry name" value="DUF4843"/>
    <property type="match status" value="1"/>
</dbReference>
<reference evidence="1" key="1">
    <citation type="journal article" date="2014" name="Int. J. Syst. Evol. Microbiol.">
        <title>Complete genome sequence of Corynebacterium casei LMG S-19264T (=DSM 44701T), isolated from a smear-ripened cheese.</title>
        <authorList>
            <consortium name="US DOE Joint Genome Institute (JGI-PGF)"/>
            <person name="Walter F."/>
            <person name="Albersmeier A."/>
            <person name="Kalinowski J."/>
            <person name="Ruckert C."/>
        </authorList>
    </citation>
    <scope>NUCLEOTIDE SEQUENCE</scope>
    <source>
        <strain evidence="1">CGMCC 1.15290</strain>
    </source>
</reference>
<accession>A0A917MXA3</accession>
<reference evidence="1" key="2">
    <citation type="submission" date="2020-09" db="EMBL/GenBank/DDBJ databases">
        <authorList>
            <person name="Sun Q."/>
            <person name="Zhou Y."/>
        </authorList>
    </citation>
    <scope>NUCLEOTIDE SEQUENCE</scope>
    <source>
        <strain evidence="1">CGMCC 1.15290</strain>
    </source>
</reference>
<evidence type="ECO:0008006" key="3">
    <source>
        <dbReference type="Google" id="ProtNLM"/>
    </source>
</evidence>